<evidence type="ECO:0000259" key="1">
    <source>
        <dbReference type="Pfam" id="PF18765"/>
    </source>
</evidence>
<reference evidence="2 3" key="1">
    <citation type="submission" date="2021-03" db="EMBL/GenBank/DDBJ databases">
        <title>Thiomicrorhabdus sp.nov.,novel sulfur-oxidizing bacteria isolated from coastal sediment.</title>
        <authorList>
            <person name="Liu X."/>
        </authorList>
    </citation>
    <scope>NUCLEOTIDE SEQUENCE [LARGE SCALE GENOMIC DNA]</scope>
    <source>
        <strain evidence="2 3">6S2-11</strain>
    </source>
</reference>
<evidence type="ECO:0000313" key="2">
    <source>
        <dbReference type="EMBL" id="MBO1926483.1"/>
    </source>
</evidence>
<dbReference type="InterPro" id="IPR041633">
    <property type="entry name" value="Polbeta"/>
</dbReference>
<organism evidence="2 3">
    <name type="scientific">Thiomicrorhabdus marina</name>
    <dbReference type="NCBI Taxonomy" id="2818442"/>
    <lineage>
        <taxon>Bacteria</taxon>
        <taxon>Pseudomonadati</taxon>
        <taxon>Pseudomonadota</taxon>
        <taxon>Gammaproteobacteria</taxon>
        <taxon>Thiotrichales</taxon>
        <taxon>Piscirickettsiaceae</taxon>
        <taxon>Thiomicrorhabdus</taxon>
    </lineage>
</organism>
<dbReference type="Gene3D" id="3.30.460.10">
    <property type="entry name" value="Beta Polymerase, domain 2"/>
    <property type="match status" value="1"/>
</dbReference>
<protein>
    <submittedName>
        <fullName evidence="2">Nucleotidyltransferase domain-containing protein</fullName>
    </submittedName>
</protein>
<proteinExistence type="predicted"/>
<dbReference type="CDD" id="cd05403">
    <property type="entry name" value="NT_KNTase_like"/>
    <property type="match status" value="1"/>
</dbReference>
<name>A0ABS3Q301_9GAMM</name>
<dbReference type="SUPFAM" id="SSF81301">
    <property type="entry name" value="Nucleotidyltransferase"/>
    <property type="match status" value="1"/>
</dbReference>
<dbReference type="Pfam" id="PF18765">
    <property type="entry name" value="Polbeta"/>
    <property type="match status" value="1"/>
</dbReference>
<feature type="domain" description="Polymerase beta nucleotidyltransferase" evidence="1">
    <location>
        <begin position="17"/>
        <end position="104"/>
    </location>
</feature>
<gene>
    <name evidence="2" type="ORF">J3998_02755</name>
</gene>
<keyword evidence="3" id="KW-1185">Reference proteome</keyword>
<evidence type="ECO:0000313" key="3">
    <source>
        <dbReference type="Proteomes" id="UP000664835"/>
    </source>
</evidence>
<dbReference type="InterPro" id="IPR043519">
    <property type="entry name" value="NT_sf"/>
</dbReference>
<comment type="caution">
    <text evidence="2">The sequence shown here is derived from an EMBL/GenBank/DDBJ whole genome shotgun (WGS) entry which is preliminary data.</text>
</comment>
<sequence>MTSDIDFGLTPAEREIIQAILANYLPENCSVWVFGSRAKGRATYQSDLDLAIECQSLLDSKIISRLKYEFEESKLPFMVDIVDFNSVSDSFREIIERDKKPITLQKQSSLTP</sequence>
<dbReference type="RefSeq" id="WP_208147554.1">
    <property type="nucleotide sequence ID" value="NZ_JAGETV010000003.1"/>
</dbReference>
<dbReference type="EMBL" id="JAGETV010000003">
    <property type="protein sequence ID" value="MBO1926483.1"/>
    <property type="molecule type" value="Genomic_DNA"/>
</dbReference>
<dbReference type="Proteomes" id="UP000664835">
    <property type="component" value="Unassembled WGS sequence"/>
</dbReference>
<accession>A0ABS3Q301</accession>